<feature type="region of interest" description="Disordered" evidence="1">
    <location>
        <begin position="28"/>
        <end position="58"/>
    </location>
</feature>
<protein>
    <submittedName>
        <fullName evidence="2">Uncharacterized protein</fullName>
    </submittedName>
</protein>
<comment type="caution">
    <text evidence="2">The sequence shown here is derived from an EMBL/GenBank/DDBJ whole genome shotgun (WGS) entry which is preliminary data.</text>
</comment>
<evidence type="ECO:0000313" key="3">
    <source>
        <dbReference type="Proteomes" id="UP000239352"/>
    </source>
</evidence>
<feature type="compositionally biased region" description="Basic and acidic residues" evidence="1">
    <location>
        <begin position="43"/>
        <end position="58"/>
    </location>
</feature>
<sequence>MTHLIVALLAGTLGALLGMLLRPTPAPVAVPGGGEPPRTVSRQHVEPDAGSRDGAGERDTWRCELARCEQAVSRSARAVDTVSSCPLRQGLRHVVHRMEAELPTVRTLVELGHELDGQRRHDATLLRVRRQVHAAAEEFTGFADRLTATVSEIAAEPDPDRARERIEALRACFPLLPPMSTILDGREAASEEATGEGQLLPGSP</sequence>
<gene>
    <name evidence="2" type="ORF">CEP50_07905</name>
</gene>
<accession>A0A2T0GXR5</accession>
<reference evidence="2 3" key="1">
    <citation type="submission" date="2018-03" db="EMBL/GenBank/DDBJ databases">
        <title>Actinopolyspora mortivallis from Sahara, screening for active biomolecules.</title>
        <authorList>
            <person name="Selama O."/>
            <person name="Wellington E.M.H."/>
            <person name="Hacene H."/>
        </authorList>
    </citation>
    <scope>NUCLEOTIDE SEQUENCE [LARGE SCALE GENOMIC DNA]</scope>
    <source>
        <strain evidence="2 3">M5A</strain>
    </source>
</reference>
<dbReference type="AlphaFoldDB" id="A0A2T0GXR5"/>
<organism evidence="2 3">
    <name type="scientific">Actinopolyspora mortivallis</name>
    <dbReference type="NCBI Taxonomy" id="33906"/>
    <lineage>
        <taxon>Bacteria</taxon>
        <taxon>Bacillati</taxon>
        <taxon>Actinomycetota</taxon>
        <taxon>Actinomycetes</taxon>
        <taxon>Actinopolysporales</taxon>
        <taxon>Actinopolysporaceae</taxon>
        <taxon>Actinopolyspora</taxon>
    </lineage>
</organism>
<evidence type="ECO:0000256" key="1">
    <source>
        <dbReference type="SAM" id="MobiDB-lite"/>
    </source>
</evidence>
<name>A0A2T0GXR5_ACTMO</name>
<keyword evidence="3" id="KW-1185">Reference proteome</keyword>
<dbReference type="EMBL" id="PVSR01000008">
    <property type="protein sequence ID" value="PRW63890.1"/>
    <property type="molecule type" value="Genomic_DNA"/>
</dbReference>
<dbReference type="Proteomes" id="UP000239352">
    <property type="component" value="Unassembled WGS sequence"/>
</dbReference>
<dbReference type="InParanoid" id="A0A2T0GXR5"/>
<proteinExistence type="predicted"/>
<dbReference type="RefSeq" id="WP_106113282.1">
    <property type="nucleotide sequence ID" value="NZ_PVSR01000008.1"/>
</dbReference>
<evidence type="ECO:0000313" key="2">
    <source>
        <dbReference type="EMBL" id="PRW63890.1"/>
    </source>
</evidence>